<accession>F4A288</accession>
<keyword evidence="3" id="KW-1185">Reference proteome</keyword>
<dbReference type="Proteomes" id="UP000008457">
    <property type="component" value="Chromosome"/>
</dbReference>
<organism evidence="2 3">
    <name type="scientific">Mahella australiensis (strain DSM 15567 / CIP 107919 / 50-1 BON)</name>
    <dbReference type="NCBI Taxonomy" id="697281"/>
    <lineage>
        <taxon>Bacteria</taxon>
        <taxon>Bacillati</taxon>
        <taxon>Bacillota</taxon>
        <taxon>Clostridia</taxon>
        <taxon>Thermoanaerobacterales</taxon>
        <taxon>Thermoanaerobacterales Family IV. Incertae Sedis</taxon>
        <taxon>Mahella</taxon>
    </lineage>
</organism>
<dbReference type="PANTHER" id="PTHR35867:SF1">
    <property type="entry name" value="PROTEIN RSEC"/>
    <property type="match status" value="1"/>
</dbReference>
<dbReference type="STRING" id="697281.Mahau_0937"/>
<sequence>MADVEETGVVLELNGTQAKIGIQRSDACDKCGACRFADRNQQMILTVDNTINAKVGDEVQIELGSGRLLSATFIIYVIPLIALLAGVALGYWLAGALGAQSGDIYGAITGIALAALSFGLIKLFEPRIRKSGRYIPTIKRVIYKDKNEKGDGLYD</sequence>
<dbReference type="eggNOG" id="COG3086">
    <property type="taxonomic scope" value="Bacteria"/>
</dbReference>
<keyword evidence="1" id="KW-0472">Membrane</keyword>
<dbReference type="OrthoDB" id="307768at2"/>
<dbReference type="HOGENOM" id="CLU_124911_2_1_9"/>
<dbReference type="PANTHER" id="PTHR35867">
    <property type="entry name" value="PROTEIN RSEC"/>
    <property type="match status" value="1"/>
</dbReference>
<evidence type="ECO:0000313" key="2">
    <source>
        <dbReference type="EMBL" id="AEE96135.1"/>
    </source>
</evidence>
<evidence type="ECO:0000313" key="3">
    <source>
        <dbReference type="Proteomes" id="UP000008457"/>
    </source>
</evidence>
<dbReference type="AlphaFoldDB" id="F4A288"/>
<feature type="transmembrane region" description="Helical" evidence="1">
    <location>
        <begin position="104"/>
        <end position="124"/>
    </location>
</feature>
<dbReference type="KEGG" id="mas:Mahau_0937"/>
<name>F4A288_MAHA5</name>
<gene>
    <name evidence="2" type="ordered locus">Mahau_0937</name>
</gene>
<evidence type="ECO:0000256" key="1">
    <source>
        <dbReference type="SAM" id="Phobius"/>
    </source>
</evidence>
<proteinExistence type="predicted"/>
<dbReference type="EMBL" id="CP002360">
    <property type="protein sequence ID" value="AEE96135.1"/>
    <property type="molecule type" value="Genomic_DNA"/>
</dbReference>
<feature type="transmembrane region" description="Helical" evidence="1">
    <location>
        <begin position="73"/>
        <end position="92"/>
    </location>
</feature>
<dbReference type="PIRSF" id="PIRSF004923">
    <property type="entry name" value="RseC"/>
    <property type="match status" value="1"/>
</dbReference>
<dbReference type="InterPro" id="IPR007359">
    <property type="entry name" value="SigmaE_reg_RseC_MucC"/>
</dbReference>
<dbReference type="RefSeq" id="WP_013780565.1">
    <property type="nucleotide sequence ID" value="NC_015520.1"/>
</dbReference>
<dbReference type="Pfam" id="PF04246">
    <property type="entry name" value="RseC_MucC"/>
    <property type="match status" value="1"/>
</dbReference>
<reference evidence="2 3" key="2">
    <citation type="journal article" date="2011" name="Stand. Genomic Sci.">
        <title>Complete genome sequence of Mahella australiensis type strain (50-1 BON).</title>
        <authorList>
            <person name="Sikorski J."/>
            <person name="Teshima H."/>
            <person name="Nolan M."/>
            <person name="Lucas S."/>
            <person name="Hammon N."/>
            <person name="Deshpande S."/>
            <person name="Cheng J.F."/>
            <person name="Pitluck S."/>
            <person name="Liolios K."/>
            <person name="Pagani I."/>
            <person name="Ivanova N."/>
            <person name="Huntemann M."/>
            <person name="Mavromatis K."/>
            <person name="Ovchinikova G."/>
            <person name="Pati A."/>
            <person name="Tapia R."/>
            <person name="Han C."/>
            <person name="Goodwin L."/>
            <person name="Chen A."/>
            <person name="Palaniappan K."/>
            <person name="Land M."/>
            <person name="Hauser L."/>
            <person name="Ngatchou-Djao O.D."/>
            <person name="Rohde M."/>
            <person name="Pukall R."/>
            <person name="Spring S."/>
            <person name="Abt B."/>
            <person name="Goker M."/>
            <person name="Detter J.C."/>
            <person name="Woyke T."/>
            <person name="Bristow J."/>
            <person name="Markowitz V."/>
            <person name="Hugenholtz P."/>
            <person name="Eisen J.A."/>
            <person name="Kyrpides N.C."/>
            <person name="Klenk H.P."/>
            <person name="Lapidus A."/>
        </authorList>
    </citation>
    <scope>NUCLEOTIDE SEQUENCE [LARGE SCALE GENOMIC DNA]</scope>
    <source>
        <strain evidence="3">DSM 15567 / CIP 107919 / 50-1 BON</strain>
    </source>
</reference>
<dbReference type="InterPro" id="IPR026268">
    <property type="entry name" value="RseC"/>
</dbReference>
<keyword evidence="1" id="KW-1133">Transmembrane helix</keyword>
<keyword evidence="1" id="KW-0812">Transmembrane</keyword>
<reference evidence="3" key="1">
    <citation type="submission" date="2010-11" db="EMBL/GenBank/DDBJ databases">
        <title>The complete genome of Mahella australiensis DSM 15567.</title>
        <authorList>
            <consortium name="US DOE Joint Genome Institute (JGI-PGF)"/>
            <person name="Lucas S."/>
            <person name="Copeland A."/>
            <person name="Lapidus A."/>
            <person name="Bruce D."/>
            <person name="Goodwin L."/>
            <person name="Pitluck S."/>
            <person name="Kyrpides N."/>
            <person name="Mavromatis K."/>
            <person name="Pagani I."/>
            <person name="Ivanova N."/>
            <person name="Teshima H."/>
            <person name="Brettin T."/>
            <person name="Detter J.C."/>
            <person name="Han C."/>
            <person name="Tapia R."/>
            <person name="Land M."/>
            <person name="Hauser L."/>
            <person name="Markowitz V."/>
            <person name="Cheng J.-F."/>
            <person name="Hugenholtz P."/>
            <person name="Woyke T."/>
            <person name="Wu D."/>
            <person name="Spring S."/>
            <person name="Pukall R."/>
            <person name="Steenblock K."/>
            <person name="Schneider S."/>
            <person name="Klenk H.-P."/>
            <person name="Eisen J.A."/>
        </authorList>
    </citation>
    <scope>NUCLEOTIDE SEQUENCE [LARGE SCALE GENOMIC DNA]</scope>
    <source>
        <strain evidence="3">DSM 15567 / CIP 107919 / 50-1 BON</strain>
    </source>
</reference>
<protein>
    <submittedName>
        <fullName evidence="2">Positive regulator of sigma E, RseC/MucC</fullName>
    </submittedName>
</protein>